<dbReference type="AlphaFoldDB" id="I3WK10"/>
<protein>
    <submittedName>
        <fullName evidence="1">Uncharacterized protein</fullName>
    </submittedName>
</protein>
<dbReference type="EMBL" id="CP001361">
    <property type="protein sequence ID" value="AFL05223.1"/>
    <property type="molecule type" value="Genomic_DNA"/>
</dbReference>
<organism evidence="1 2">
    <name type="scientific">Bifidobacterium bifidum BGN4</name>
    <dbReference type="NCBI Taxonomy" id="484020"/>
    <lineage>
        <taxon>Bacteria</taxon>
        <taxon>Bacillati</taxon>
        <taxon>Actinomycetota</taxon>
        <taxon>Actinomycetes</taxon>
        <taxon>Bifidobacteriales</taxon>
        <taxon>Bifidobacteriaceae</taxon>
        <taxon>Bifidobacterium</taxon>
    </lineage>
</organism>
<accession>I3WK10</accession>
<dbReference type="Proteomes" id="UP000006173">
    <property type="component" value="Chromosome"/>
</dbReference>
<gene>
    <name evidence="1" type="ORF">BBB_1633</name>
</gene>
<dbReference type="RefSeq" id="WP_014760657.1">
    <property type="nucleotide sequence ID" value="NC_017999.1"/>
</dbReference>
<dbReference type="HOGENOM" id="CLU_2407357_0_0_11"/>
<dbReference type="PATRIC" id="fig|484020.3.peg.1616"/>
<dbReference type="KEGG" id="bbf:BBB_1633"/>
<name>I3WK10_BIFBI</name>
<sequence>MSVRFEITTEPGTVAPGDLVVLRLVNMKGVVKWTCGTVRCFTDDEDQPAIVLTTGKIPEYDGYALVCCIKSIPDEVQMAITDEGEVRDGYGY</sequence>
<evidence type="ECO:0000313" key="1">
    <source>
        <dbReference type="EMBL" id="AFL05223.1"/>
    </source>
</evidence>
<reference evidence="1 2" key="1">
    <citation type="journal article" date="2012" name="J. Bacteriol.">
        <title>Complete Genome Sequence of the Probiotic Bacterium Bifidobacterium bifidum Strain BGN4.</title>
        <authorList>
            <person name="Yu D.S."/>
            <person name="Jeong H."/>
            <person name="Lee D.H."/>
            <person name="Kwon S.K."/>
            <person name="Song J.Y."/>
            <person name="Kim B.K."/>
            <person name="Park M.S."/>
            <person name="Ji G.E."/>
            <person name="Oh T.K."/>
            <person name="Kim J.F."/>
        </authorList>
    </citation>
    <scope>NUCLEOTIDE SEQUENCE [LARGE SCALE GENOMIC DNA]</scope>
    <source>
        <strain evidence="1 2">BGN4</strain>
    </source>
</reference>
<evidence type="ECO:0000313" key="2">
    <source>
        <dbReference type="Proteomes" id="UP000006173"/>
    </source>
</evidence>
<proteinExistence type="predicted"/>